<protein>
    <submittedName>
        <fullName evidence="1">Uncharacterized protein</fullName>
    </submittedName>
</protein>
<proteinExistence type="predicted"/>
<reference evidence="1" key="1">
    <citation type="submission" date="2015-10" db="EMBL/GenBank/DDBJ databases">
        <authorList>
            <person name="Gilbert D.G."/>
        </authorList>
    </citation>
    <scope>NUCLEOTIDE SEQUENCE</scope>
</reference>
<dbReference type="EMBL" id="FAXA01000078">
    <property type="protein sequence ID" value="CUV01463.1"/>
    <property type="molecule type" value="Genomic_DNA"/>
</dbReference>
<name>A0A170Q9C2_9ZZZZ</name>
<accession>A0A170Q9C2</accession>
<evidence type="ECO:0000313" key="1">
    <source>
        <dbReference type="EMBL" id="CUV01463.1"/>
    </source>
</evidence>
<dbReference type="AlphaFoldDB" id="A0A170Q9C2"/>
<gene>
    <name evidence="1" type="ORF">MGWOODY_Clf356</name>
</gene>
<sequence length="53" mass="5780">MTILTGQIDIELADGSVHSFGPESLRLWEDVTGKGHRTRFPVATVTVAMPLLD</sequence>
<organism evidence="1">
    <name type="scientific">hydrothermal vent metagenome</name>
    <dbReference type="NCBI Taxonomy" id="652676"/>
    <lineage>
        <taxon>unclassified sequences</taxon>
        <taxon>metagenomes</taxon>
        <taxon>ecological metagenomes</taxon>
    </lineage>
</organism>